<dbReference type="GO" id="GO:0006260">
    <property type="term" value="P:DNA replication"/>
    <property type="evidence" value="ECO:0007669"/>
    <property type="project" value="InterPro"/>
</dbReference>
<dbReference type="Pfam" id="PF16790">
    <property type="entry name" value="Phage_clamp_A"/>
    <property type="match status" value="1"/>
</dbReference>
<reference evidence="2" key="1">
    <citation type="submission" date="2020-03" db="EMBL/GenBank/DDBJ databases">
        <title>The deep terrestrial virosphere.</title>
        <authorList>
            <person name="Holmfeldt K."/>
            <person name="Nilsson E."/>
            <person name="Simone D."/>
            <person name="Lopez-Fernandez M."/>
            <person name="Wu X."/>
            <person name="de Brujin I."/>
            <person name="Lundin D."/>
            <person name="Andersson A."/>
            <person name="Bertilsson S."/>
            <person name="Dopson M."/>
        </authorList>
    </citation>
    <scope>NUCLEOTIDE SEQUENCE</scope>
    <source>
        <strain evidence="2">MM415A01925</strain>
        <strain evidence="1">MM415B01087</strain>
    </source>
</reference>
<dbReference type="EMBL" id="MT141415">
    <property type="protein sequence ID" value="QJA60641.1"/>
    <property type="molecule type" value="Genomic_DNA"/>
</dbReference>
<organism evidence="2">
    <name type="scientific">viral metagenome</name>
    <dbReference type="NCBI Taxonomy" id="1070528"/>
    <lineage>
        <taxon>unclassified sequences</taxon>
        <taxon>metagenomes</taxon>
        <taxon>organismal metagenomes</taxon>
    </lineage>
</organism>
<protein>
    <submittedName>
        <fullName evidence="2">Putative DNA clamp loader</fullName>
    </submittedName>
</protein>
<dbReference type="Gene3D" id="1.20.272.50">
    <property type="entry name" value="Bacteriophage clamp loader A subunit, A' domain"/>
    <property type="match status" value="1"/>
</dbReference>
<sequence>MKMMKEKTIFNYLNSIFYKKPEIYDKKIAPAFLLSLWLSHDKSLIDIVNKINYLQFGLSDDIIYTYYYHKVPKGKRFIRWTKKEPVDKKHKDKINSIREEFSLSKREAEDMLRVFKGVL</sequence>
<evidence type="ECO:0000313" key="2">
    <source>
        <dbReference type="EMBL" id="QJA74801.1"/>
    </source>
</evidence>
<dbReference type="GO" id="GO:0003677">
    <property type="term" value="F:DNA binding"/>
    <property type="evidence" value="ECO:0007669"/>
    <property type="project" value="InterPro"/>
</dbReference>
<name>A0A6M3JZQ2_9ZZZZ</name>
<evidence type="ECO:0000313" key="1">
    <source>
        <dbReference type="EMBL" id="QJA60641.1"/>
    </source>
</evidence>
<proteinExistence type="predicted"/>
<dbReference type="EMBL" id="MT142121">
    <property type="protein sequence ID" value="QJA74801.1"/>
    <property type="molecule type" value="Genomic_DNA"/>
</dbReference>
<accession>A0A6M3JZQ2</accession>
<gene>
    <name evidence="2" type="ORF">MM415A01925_0019</name>
    <name evidence="1" type="ORF">MM415B01087_0035</name>
</gene>
<dbReference type="AlphaFoldDB" id="A0A6M3JZQ2"/>
<dbReference type="InterPro" id="IPR031868">
    <property type="entry name" value="Phage_clamp_gp62"/>
</dbReference>